<gene>
    <name evidence="3" type="ORF">ABEG18_06580</name>
</gene>
<dbReference type="Pfam" id="PF03808">
    <property type="entry name" value="Glyco_tran_WecG"/>
    <property type="match status" value="1"/>
</dbReference>
<dbReference type="GO" id="GO:0016758">
    <property type="term" value="F:hexosyltransferase activity"/>
    <property type="evidence" value="ECO:0007669"/>
    <property type="project" value="TreeGrafter"/>
</dbReference>
<dbReference type="AlphaFoldDB" id="A0AAU7JJI9"/>
<evidence type="ECO:0000256" key="1">
    <source>
        <dbReference type="ARBA" id="ARBA00022676"/>
    </source>
</evidence>
<dbReference type="NCBIfam" id="TIGR00696">
    <property type="entry name" value="wecG_tagA_cpsF"/>
    <property type="match status" value="1"/>
</dbReference>
<protein>
    <submittedName>
        <fullName evidence="3">WecB/TagA/CpsF family glycosyltransferase</fullName>
    </submittedName>
</protein>
<name>A0AAU7JJI9_9HYPH</name>
<reference evidence="3" key="1">
    <citation type="submission" date="2024-05" db="EMBL/GenBank/DDBJ databases">
        <authorList>
            <person name="Kim S."/>
            <person name="Heo J."/>
            <person name="Choi H."/>
            <person name="Choi Y."/>
            <person name="Kwon S.-W."/>
            <person name="Kim Y."/>
        </authorList>
    </citation>
    <scope>NUCLEOTIDE SEQUENCE</scope>
    <source>
        <strain evidence="3">KACC 23698</strain>
    </source>
</reference>
<proteinExistence type="predicted"/>
<evidence type="ECO:0000256" key="2">
    <source>
        <dbReference type="ARBA" id="ARBA00022679"/>
    </source>
</evidence>
<dbReference type="InterPro" id="IPR004629">
    <property type="entry name" value="WecG_TagA_CpsF"/>
</dbReference>
<dbReference type="CDD" id="cd06533">
    <property type="entry name" value="Glyco_transf_WecG_TagA"/>
    <property type="match status" value="1"/>
</dbReference>
<accession>A0AAU7JJI9</accession>
<keyword evidence="2" id="KW-0808">Transferase</keyword>
<evidence type="ECO:0000313" key="3">
    <source>
        <dbReference type="EMBL" id="XBO40428.1"/>
    </source>
</evidence>
<dbReference type="PANTHER" id="PTHR34136">
    <property type="match status" value="1"/>
</dbReference>
<dbReference type="PANTHER" id="PTHR34136:SF1">
    <property type="entry name" value="UDP-N-ACETYL-D-MANNOSAMINURONIC ACID TRANSFERASE"/>
    <property type="match status" value="1"/>
</dbReference>
<dbReference type="RefSeq" id="WP_406857287.1">
    <property type="nucleotide sequence ID" value="NZ_CP157484.1"/>
</dbReference>
<sequence length="282" mass="31345">MLSDCLAARRQGGQSLPKLVFASNGSVIARYHRESGFRELMDQADIVDADGMPLVLFSRILQHPLPERIATTDFIFDACEMAQEHGLRFYFLGGKRDDNMRASAFFRDRYPGLMLVGSRDGYFKRSDEEEICAEIRERKVDVLWLGLGSPLQEDFAVRNRSRLAGVAWIRTCGGMFDHYSGRKRRAPAWMQSAGLEWLYRAAQEPRRLGPRYIKTNLPALYHLMTKTGQAGEIHPAGVQARGIQAGGMPPGAIQVSAIKLGDAAAVRSLEAGAVQTRESATL</sequence>
<organism evidence="3">
    <name type="scientific">Alsobacter sp. KACC 23698</name>
    <dbReference type="NCBI Taxonomy" id="3149229"/>
    <lineage>
        <taxon>Bacteria</taxon>
        <taxon>Pseudomonadati</taxon>
        <taxon>Pseudomonadota</taxon>
        <taxon>Alphaproteobacteria</taxon>
        <taxon>Hyphomicrobiales</taxon>
        <taxon>Alsobacteraceae</taxon>
        <taxon>Alsobacter</taxon>
    </lineage>
</organism>
<dbReference type="EMBL" id="CP157484">
    <property type="protein sequence ID" value="XBO40428.1"/>
    <property type="molecule type" value="Genomic_DNA"/>
</dbReference>
<keyword evidence="1" id="KW-0328">Glycosyltransferase</keyword>